<dbReference type="InterPro" id="IPR015943">
    <property type="entry name" value="WD40/YVTN_repeat-like_dom_sf"/>
</dbReference>
<organism evidence="1 2">
    <name type="scientific">Sphingobium jiangsuense</name>
    <dbReference type="NCBI Taxonomy" id="870476"/>
    <lineage>
        <taxon>Bacteria</taxon>
        <taxon>Pseudomonadati</taxon>
        <taxon>Pseudomonadota</taxon>
        <taxon>Alphaproteobacteria</taxon>
        <taxon>Sphingomonadales</taxon>
        <taxon>Sphingomonadaceae</taxon>
        <taxon>Sphingobium</taxon>
    </lineage>
</organism>
<evidence type="ECO:0000313" key="2">
    <source>
        <dbReference type="Proteomes" id="UP000571950"/>
    </source>
</evidence>
<dbReference type="AlphaFoldDB" id="A0A7W6BLM6"/>
<sequence length="382" mass="42224">MLALLSCNGGVVTEGDGPPTRLLAATLHGIHIFERAPGGDWRLTGRKLIDHHISALALEPRSGLLFAGGHYDAGLWVSDDRGESWAPCNEGLESRHIYTLAVQQRPEGAVLWLGTEPPVLYKSTDLGRSWQALPGMLKVKNTDKWTFPPPPHVAHVKNIAFHPARPDDIYICIEQGALLKSADGGESWDEVTGYESGEDFFYNDNHRVLFRPSDPDDFLMNGGEGLYRCRHGQWTHLTTRDDRIGYPDAMFLDPRDENGVIMGGPQNAPRKWREQDVPMADPTVLYSADGGETWAPLGTGLPKITGNIEAMGMHVRPDGFSLYAGTATGEIFHSDDCGAHWSLLADRLPPISKGGHYRWFLSDERRAEIEAELKQQEIAAQG</sequence>
<accession>A0A7W6BLM6</accession>
<dbReference type="PANTHER" id="PTHR43739">
    <property type="entry name" value="XYLOGLUCANASE (EUROFUNG)"/>
    <property type="match status" value="1"/>
</dbReference>
<dbReference type="InterPro" id="IPR052025">
    <property type="entry name" value="Xyloglucanase_GH74"/>
</dbReference>
<gene>
    <name evidence="1" type="ORF">GGR43_003121</name>
</gene>
<dbReference type="SUPFAM" id="SSF110296">
    <property type="entry name" value="Oligoxyloglucan reducing end-specific cellobiohydrolase"/>
    <property type="match status" value="1"/>
</dbReference>
<dbReference type="EMBL" id="JACIDT010000011">
    <property type="protein sequence ID" value="MBB3927392.1"/>
    <property type="molecule type" value="Genomic_DNA"/>
</dbReference>
<evidence type="ECO:0000313" key="1">
    <source>
        <dbReference type="EMBL" id="MBB3927392.1"/>
    </source>
</evidence>
<dbReference type="RefSeq" id="WP_188072888.1">
    <property type="nucleotide sequence ID" value="NZ_BSPS01000034.1"/>
</dbReference>
<reference evidence="1 2" key="1">
    <citation type="submission" date="2020-08" db="EMBL/GenBank/DDBJ databases">
        <title>Genomic Encyclopedia of Type Strains, Phase IV (KMG-IV): sequencing the most valuable type-strain genomes for metagenomic binning, comparative biology and taxonomic classification.</title>
        <authorList>
            <person name="Goeker M."/>
        </authorList>
    </citation>
    <scope>NUCLEOTIDE SEQUENCE [LARGE SCALE GENOMIC DNA]</scope>
    <source>
        <strain evidence="1 2">DSM 26189</strain>
    </source>
</reference>
<protein>
    <recommendedName>
        <fullName evidence="3">Glycosyl hydrolase</fullName>
    </recommendedName>
</protein>
<keyword evidence="2" id="KW-1185">Reference proteome</keyword>
<evidence type="ECO:0008006" key="3">
    <source>
        <dbReference type="Google" id="ProtNLM"/>
    </source>
</evidence>
<proteinExistence type="predicted"/>
<dbReference type="PANTHER" id="PTHR43739:SF5">
    <property type="entry name" value="EXO-ALPHA-SIALIDASE"/>
    <property type="match status" value="1"/>
</dbReference>
<comment type="caution">
    <text evidence="1">The sequence shown here is derived from an EMBL/GenBank/DDBJ whole genome shotgun (WGS) entry which is preliminary data.</text>
</comment>
<dbReference type="GO" id="GO:0010411">
    <property type="term" value="P:xyloglucan metabolic process"/>
    <property type="evidence" value="ECO:0007669"/>
    <property type="project" value="TreeGrafter"/>
</dbReference>
<dbReference type="Proteomes" id="UP000571950">
    <property type="component" value="Unassembled WGS sequence"/>
</dbReference>
<name>A0A7W6BLM6_9SPHN</name>
<dbReference type="Gene3D" id="2.130.10.10">
    <property type="entry name" value="YVTN repeat-like/Quinoprotein amine dehydrogenase"/>
    <property type="match status" value="1"/>
</dbReference>